<reference evidence="1 2" key="1">
    <citation type="journal article" date="2019" name="Sci. Rep.">
        <title>Orb-weaving spider Araneus ventricosus genome elucidates the spidroin gene catalogue.</title>
        <authorList>
            <person name="Kono N."/>
            <person name="Nakamura H."/>
            <person name="Ohtoshi R."/>
            <person name="Moran D.A.P."/>
            <person name="Shinohara A."/>
            <person name="Yoshida Y."/>
            <person name="Fujiwara M."/>
            <person name="Mori M."/>
            <person name="Tomita M."/>
            <person name="Arakawa K."/>
        </authorList>
    </citation>
    <scope>NUCLEOTIDE SEQUENCE [LARGE SCALE GENOMIC DNA]</scope>
</reference>
<evidence type="ECO:0000313" key="1">
    <source>
        <dbReference type="EMBL" id="GBN89893.1"/>
    </source>
</evidence>
<protein>
    <submittedName>
        <fullName evidence="1">Uncharacterized protein</fullName>
    </submittedName>
</protein>
<organism evidence="1 2">
    <name type="scientific">Araneus ventricosus</name>
    <name type="common">Orbweaver spider</name>
    <name type="synonym">Epeira ventricosa</name>
    <dbReference type="NCBI Taxonomy" id="182803"/>
    <lineage>
        <taxon>Eukaryota</taxon>
        <taxon>Metazoa</taxon>
        <taxon>Ecdysozoa</taxon>
        <taxon>Arthropoda</taxon>
        <taxon>Chelicerata</taxon>
        <taxon>Arachnida</taxon>
        <taxon>Araneae</taxon>
        <taxon>Araneomorphae</taxon>
        <taxon>Entelegynae</taxon>
        <taxon>Araneoidea</taxon>
        <taxon>Araneidae</taxon>
        <taxon>Araneus</taxon>
    </lineage>
</organism>
<sequence>MAKSIPSHYMSNYFIEFVPKDREPSEVLIACVSDTSPPFLKNHTIYVLEKSEDVEGTDLPSTFQDWMDISPTLSKFSDLEWRGKIRGTYQTVNSMAELKELLQNSSEDYCVWGKEQVDFYEPLVKEVIDISFEFLRSSLSKILHDDDSNS</sequence>
<comment type="caution">
    <text evidence="1">The sequence shown here is derived from an EMBL/GenBank/DDBJ whole genome shotgun (WGS) entry which is preliminary data.</text>
</comment>
<proteinExistence type="predicted"/>
<evidence type="ECO:0000313" key="2">
    <source>
        <dbReference type="Proteomes" id="UP000499080"/>
    </source>
</evidence>
<dbReference type="EMBL" id="BGPR01023030">
    <property type="protein sequence ID" value="GBN89893.1"/>
    <property type="molecule type" value="Genomic_DNA"/>
</dbReference>
<accession>A0A4Y2SQ84</accession>
<dbReference type="Proteomes" id="UP000499080">
    <property type="component" value="Unassembled WGS sequence"/>
</dbReference>
<gene>
    <name evidence="1" type="ORF">AVEN_38386_1</name>
</gene>
<keyword evidence="2" id="KW-1185">Reference proteome</keyword>
<dbReference type="AlphaFoldDB" id="A0A4Y2SQ84"/>
<name>A0A4Y2SQ84_ARAVE</name>